<evidence type="ECO:0000313" key="1">
    <source>
        <dbReference type="EMBL" id="JAH46139.1"/>
    </source>
</evidence>
<name>A0A0E9SXQ1_ANGAN</name>
<accession>A0A0E9SXQ1</accession>
<dbReference type="EMBL" id="GBXM01062438">
    <property type="protein sequence ID" value="JAH46139.1"/>
    <property type="molecule type" value="Transcribed_RNA"/>
</dbReference>
<organism evidence="1">
    <name type="scientific">Anguilla anguilla</name>
    <name type="common">European freshwater eel</name>
    <name type="synonym">Muraena anguilla</name>
    <dbReference type="NCBI Taxonomy" id="7936"/>
    <lineage>
        <taxon>Eukaryota</taxon>
        <taxon>Metazoa</taxon>
        <taxon>Chordata</taxon>
        <taxon>Craniata</taxon>
        <taxon>Vertebrata</taxon>
        <taxon>Euteleostomi</taxon>
        <taxon>Actinopterygii</taxon>
        <taxon>Neopterygii</taxon>
        <taxon>Teleostei</taxon>
        <taxon>Anguilliformes</taxon>
        <taxon>Anguillidae</taxon>
        <taxon>Anguilla</taxon>
    </lineage>
</organism>
<protein>
    <submittedName>
        <fullName evidence="1">Uncharacterized protein</fullName>
    </submittedName>
</protein>
<reference evidence="1" key="1">
    <citation type="submission" date="2014-11" db="EMBL/GenBank/DDBJ databases">
        <authorList>
            <person name="Amaro Gonzalez C."/>
        </authorList>
    </citation>
    <scope>NUCLEOTIDE SEQUENCE</scope>
</reference>
<sequence>MNFLCWYGSTLSPSLQAANDGANPELLHLAPRGETSACDCLKFTLQSEQDKHVLQYCLGCVCTVVSQGHLFNFL</sequence>
<proteinExistence type="predicted"/>
<dbReference type="AlphaFoldDB" id="A0A0E9SXQ1"/>
<reference evidence="1" key="2">
    <citation type="journal article" date="2015" name="Fish Shellfish Immunol.">
        <title>Early steps in the European eel (Anguilla anguilla)-Vibrio vulnificus interaction in the gills: Role of the RtxA13 toxin.</title>
        <authorList>
            <person name="Callol A."/>
            <person name="Pajuelo D."/>
            <person name="Ebbesson L."/>
            <person name="Teles M."/>
            <person name="MacKenzie S."/>
            <person name="Amaro C."/>
        </authorList>
    </citation>
    <scope>NUCLEOTIDE SEQUENCE</scope>
</reference>